<gene>
    <name evidence="1" type="ORF">GZ77_18555</name>
</gene>
<comment type="caution">
    <text evidence="1">The sequence shown here is derived from an EMBL/GenBank/DDBJ whole genome shotgun (WGS) entry which is preliminary data.</text>
</comment>
<keyword evidence="2" id="KW-1185">Reference proteome</keyword>
<evidence type="ECO:0000313" key="1">
    <source>
        <dbReference type="EMBL" id="KEQ12518.1"/>
    </source>
</evidence>
<protein>
    <submittedName>
        <fullName evidence="1">Uncharacterized protein</fullName>
    </submittedName>
</protein>
<name>A0A081N245_9GAMM</name>
<dbReference type="Proteomes" id="UP000028006">
    <property type="component" value="Unassembled WGS sequence"/>
</dbReference>
<accession>A0A081N245</accession>
<dbReference type="AlphaFoldDB" id="A0A081N245"/>
<dbReference type="EMBL" id="JOKG01000004">
    <property type="protein sequence ID" value="KEQ12518.1"/>
    <property type="molecule type" value="Genomic_DNA"/>
</dbReference>
<proteinExistence type="predicted"/>
<reference evidence="1 2" key="1">
    <citation type="submission" date="2014-06" db="EMBL/GenBank/DDBJ databases">
        <title>Whole Genome Sequences of Three Symbiotic Endozoicomonas Bacteria.</title>
        <authorList>
            <person name="Neave M.J."/>
            <person name="Apprill A."/>
            <person name="Voolstra C.R."/>
        </authorList>
    </citation>
    <scope>NUCLEOTIDE SEQUENCE [LARGE SCALE GENOMIC DNA]</scope>
    <source>
        <strain evidence="1 2">LMG 24815</strain>
    </source>
</reference>
<sequence>MKKPAADARRMHSGLLLFEEKKKNNRKAPISEVSWVGHTLPARCSGFTLQNQARRENRFVNNTGDINPEAITDLYC</sequence>
<evidence type="ECO:0000313" key="2">
    <source>
        <dbReference type="Proteomes" id="UP000028006"/>
    </source>
</evidence>
<organism evidence="1 2">
    <name type="scientific">Endozoicomonas montiporae</name>
    <dbReference type="NCBI Taxonomy" id="1027273"/>
    <lineage>
        <taxon>Bacteria</taxon>
        <taxon>Pseudomonadati</taxon>
        <taxon>Pseudomonadota</taxon>
        <taxon>Gammaproteobacteria</taxon>
        <taxon>Oceanospirillales</taxon>
        <taxon>Endozoicomonadaceae</taxon>
        <taxon>Endozoicomonas</taxon>
    </lineage>
</organism>